<name>A0A176Z591_9BRAD</name>
<sequence>MKLLMISGLTAIAVLAAATNMPRSHPSSSVAGMPAMQEMHKAQQGKLPVDDFEDRSLVYPRGVQP</sequence>
<dbReference type="Proteomes" id="UP000076959">
    <property type="component" value="Unassembled WGS sequence"/>
</dbReference>
<dbReference type="EMBL" id="LUUB01000026">
    <property type="protein sequence ID" value="OAF14912.1"/>
    <property type="molecule type" value="Genomic_DNA"/>
</dbReference>
<dbReference type="AlphaFoldDB" id="A0A176Z591"/>
<evidence type="ECO:0000313" key="3">
    <source>
        <dbReference type="Proteomes" id="UP000076959"/>
    </source>
</evidence>
<protein>
    <submittedName>
        <fullName evidence="2">Uncharacterized protein</fullName>
    </submittedName>
</protein>
<organism evidence="2 3">
    <name type="scientific">Bradyrhizobium centrolobii</name>
    <dbReference type="NCBI Taxonomy" id="1505087"/>
    <lineage>
        <taxon>Bacteria</taxon>
        <taxon>Pseudomonadati</taxon>
        <taxon>Pseudomonadota</taxon>
        <taxon>Alphaproteobacteria</taxon>
        <taxon>Hyphomicrobiales</taxon>
        <taxon>Nitrobacteraceae</taxon>
        <taxon>Bradyrhizobium</taxon>
    </lineage>
</organism>
<reference evidence="2 3" key="1">
    <citation type="submission" date="2016-03" db="EMBL/GenBank/DDBJ databases">
        <title>Draft Genome Sequence of the Strain BR 10245 (Bradyrhizobium sp.) isolated from nodules of Centrolobium paraense.</title>
        <authorList>
            <person name="Simoes-Araujo J.L.Sr."/>
            <person name="Barauna A.C."/>
            <person name="Silva K."/>
            <person name="Zilli J.E."/>
        </authorList>
    </citation>
    <scope>NUCLEOTIDE SEQUENCE [LARGE SCALE GENOMIC DNA]</scope>
    <source>
        <strain evidence="2 3">BR 10245</strain>
    </source>
</reference>
<accession>A0A176Z591</accession>
<keyword evidence="1" id="KW-0732">Signal</keyword>
<dbReference type="OrthoDB" id="8254372at2"/>
<gene>
    <name evidence="2" type="ORF">AYJ54_40770</name>
</gene>
<proteinExistence type="predicted"/>
<feature type="chain" id="PRO_5008055444" evidence="1">
    <location>
        <begin position="17"/>
        <end position="65"/>
    </location>
</feature>
<evidence type="ECO:0000256" key="1">
    <source>
        <dbReference type="SAM" id="SignalP"/>
    </source>
</evidence>
<feature type="signal peptide" evidence="1">
    <location>
        <begin position="1"/>
        <end position="16"/>
    </location>
</feature>
<comment type="caution">
    <text evidence="2">The sequence shown here is derived from an EMBL/GenBank/DDBJ whole genome shotgun (WGS) entry which is preliminary data.</text>
</comment>
<keyword evidence="3" id="KW-1185">Reference proteome</keyword>
<evidence type="ECO:0000313" key="2">
    <source>
        <dbReference type="EMBL" id="OAF14912.1"/>
    </source>
</evidence>
<dbReference type="RefSeq" id="WP_063696822.1">
    <property type="nucleotide sequence ID" value="NZ_LUUB01000026.1"/>
</dbReference>